<evidence type="ECO:0000313" key="1">
    <source>
        <dbReference type="EMBL" id="MBU2662691.1"/>
    </source>
</evidence>
<accession>A0ABS5YI28</accession>
<dbReference type="Proteomes" id="UP001519654">
    <property type="component" value="Unassembled WGS sequence"/>
</dbReference>
<keyword evidence="2" id="KW-1185">Reference proteome</keyword>
<evidence type="ECO:0000313" key="2">
    <source>
        <dbReference type="Proteomes" id="UP001519654"/>
    </source>
</evidence>
<name>A0ABS5YI28_9ACTN</name>
<dbReference type="EMBL" id="JAHKKG010000001">
    <property type="protein sequence ID" value="MBU2662691.1"/>
    <property type="molecule type" value="Genomic_DNA"/>
</dbReference>
<protein>
    <submittedName>
        <fullName evidence="1">CHAT domain-containing protein</fullName>
    </submittedName>
</protein>
<gene>
    <name evidence="1" type="ORF">KOI35_04150</name>
</gene>
<reference evidence="1 2" key="1">
    <citation type="submission" date="2021-06" db="EMBL/GenBank/DDBJ databases">
        <title>Actinoplanes lichenicola sp. nov., and Actinoplanes ovalisporus sp. nov., isolated from lichen in Thailand.</title>
        <authorList>
            <person name="Saeng-In P."/>
            <person name="Kanchanasin P."/>
            <person name="Yuki M."/>
            <person name="Kudo T."/>
            <person name="Ohkuma M."/>
            <person name="Phongsopitanun W."/>
            <person name="Tanasupawat S."/>
        </authorList>
    </citation>
    <scope>NUCLEOTIDE SEQUENCE [LARGE SCALE GENOMIC DNA]</scope>
    <source>
        <strain evidence="1 2">NBRC 110975</strain>
    </source>
</reference>
<comment type="caution">
    <text evidence="1">The sequence shown here is derived from an EMBL/GenBank/DDBJ whole genome shotgun (WGS) entry which is preliminary data.</text>
</comment>
<dbReference type="RefSeq" id="WP_215784611.1">
    <property type="nucleotide sequence ID" value="NZ_JAHKKG010000001.1"/>
</dbReference>
<proteinExistence type="predicted"/>
<sequence>MRSREILEFSIPARTWRPRRKLLLKMPAPGRVLEARATLDRLLVELKDSIPKLEIADADAADVYEMLRRTGMLMMLLLFDQAEDIDKIQQFFTRAMADRPGATPPLIECVGDIETLLPIEYLPLFVPRRTRRIANRAGLVEACRHFAGFSCVIRRSFAEAPVAQGRTLEPGAEGRIPVRFLRHDGLPGAAAELAWLTGPAREHVEIERAYPSGDENEPGLVDLIWDPALSLTGAAGREPDQIQHFACHCHTRADDPLGNEIELSGDGRTVVTRLDDLGIELTDRRMTRAARTGNMPLIFMNACGASRMAATSALSFPSLFLHGNRNRGFIGSDVEVPDDVASEFSAAFYTAFILRRRPLGESVHHARNHLLARFGNPLGLGYAAYADPDLHIRPWESS</sequence>
<organism evidence="1 2">
    <name type="scientific">Paractinoplanes bogorensis</name>
    <dbReference type="NCBI Taxonomy" id="1610840"/>
    <lineage>
        <taxon>Bacteria</taxon>
        <taxon>Bacillati</taxon>
        <taxon>Actinomycetota</taxon>
        <taxon>Actinomycetes</taxon>
        <taxon>Micromonosporales</taxon>
        <taxon>Micromonosporaceae</taxon>
        <taxon>Paractinoplanes</taxon>
    </lineage>
</organism>